<dbReference type="PANTHER" id="PTHR43653">
    <property type="entry name" value="CYTOCHROME C ASSEMBLY PROTEIN-RELATED"/>
    <property type="match status" value="1"/>
</dbReference>
<dbReference type="GO" id="GO:0020037">
    <property type="term" value="F:heme binding"/>
    <property type="evidence" value="ECO:0007669"/>
    <property type="project" value="InterPro"/>
</dbReference>
<comment type="similarity">
    <text evidence="1">Belongs to the CcmF/CycK/Ccl1/NrfE/CcsA family.</text>
</comment>
<feature type="transmembrane region" description="Helical" evidence="3">
    <location>
        <begin position="383"/>
        <end position="401"/>
    </location>
</feature>
<evidence type="ECO:0000313" key="7">
    <source>
        <dbReference type="Proteomes" id="UP000812270"/>
    </source>
</evidence>
<evidence type="ECO:0000256" key="3">
    <source>
        <dbReference type="SAM" id="Phobius"/>
    </source>
</evidence>
<dbReference type="InterPro" id="IPR032523">
    <property type="entry name" value="CcmF_C"/>
</dbReference>
<evidence type="ECO:0000256" key="2">
    <source>
        <dbReference type="ARBA" id="ARBA00022748"/>
    </source>
</evidence>
<feature type="transmembrane region" description="Helical" evidence="3">
    <location>
        <begin position="53"/>
        <end position="73"/>
    </location>
</feature>
<dbReference type="Pfam" id="PF16327">
    <property type="entry name" value="CcmF_C"/>
    <property type="match status" value="1"/>
</dbReference>
<accession>A0A9E2W5Y5</accession>
<keyword evidence="3" id="KW-0472">Membrane</keyword>
<proteinExistence type="inferred from homology"/>
<dbReference type="GO" id="GO:0015232">
    <property type="term" value="F:heme transmembrane transporter activity"/>
    <property type="evidence" value="ECO:0007669"/>
    <property type="project" value="InterPro"/>
</dbReference>
<feature type="transmembrane region" description="Helical" evidence="3">
    <location>
        <begin position="240"/>
        <end position="261"/>
    </location>
</feature>
<name>A0A9E2W5Y5_9BACT</name>
<feature type="domain" description="Cytochrome c assembly protein" evidence="4">
    <location>
        <begin position="104"/>
        <end position="327"/>
    </location>
</feature>
<organism evidence="6 7">
    <name type="scientific">Pinibacter aurantiacus</name>
    <dbReference type="NCBI Taxonomy" id="2851599"/>
    <lineage>
        <taxon>Bacteria</taxon>
        <taxon>Pseudomonadati</taxon>
        <taxon>Bacteroidota</taxon>
        <taxon>Chitinophagia</taxon>
        <taxon>Chitinophagales</taxon>
        <taxon>Chitinophagaceae</taxon>
        <taxon>Pinibacter</taxon>
    </lineage>
</organism>
<dbReference type="RefSeq" id="WP_217793582.1">
    <property type="nucleotide sequence ID" value="NZ_JAHSPG010000015.1"/>
</dbReference>
<dbReference type="GO" id="GO:0016020">
    <property type="term" value="C:membrane"/>
    <property type="evidence" value="ECO:0007669"/>
    <property type="project" value="InterPro"/>
</dbReference>
<dbReference type="PANTHER" id="PTHR43653:SF1">
    <property type="entry name" value="CYTOCHROME C-TYPE BIOGENESIS PROTEIN CCMF"/>
    <property type="match status" value="1"/>
</dbReference>
<dbReference type="InterPro" id="IPR002541">
    <property type="entry name" value="Cyt_c_assembly"/>
</dbReference>
<evidence type="ECO:0000259" key="5">
    <source>
        <dbReference type="Pfam" id="PF16327"/>
    </source>
</evidence>
<protein>
    <submittedName>
        <fullName evidence="6">Cytochrome c biogenesis protein CcsA</fullName>
    </submittedName>
</protein>
<reference evidence="6" key="1">
    <citation type="submission" date="2021-06" db="EMBL/GenBank/DDBJ databases">
        <authorList>
            <person name="Huq M.A."/>
        </authorList>
    </citation>
    <scope>NUCLEOTIDE SEQUENCE</scope>
    <source>
        <strain evidence="6">MAH-26</strain>
    </source>
</reference>
<gene>
    <name evidence="6" type="primary">ccsA</name>
    <name evidence="6" type="ORF">KTO63_19855</name>
</gene>
<feature type="transmembrane region" description="Helical" evidence="3">
    <location>
        <begin position="281"/>
        <end position="301"/>
    </location>
</feature>
<dbReference type="AlphaFoldDB" id="A0A9E2W5Y5"/>
<evidence type="ECO:0000256" key="1">
    <source>
        <dbReference type="ARBA" id="ARBA00009186"/>
    </source>
</evidence>
<dbReference type="InterPro" id="IPR003567">
    <property type="entry name" value="Cyt_c_biogenesis"/>
</dbReference>
<feature type="transmembrane region" description="Helical" evidence="3">
    <location>
        <begin position="786"/>
        <end position="806"/>
    </location>
</feature>
<feature type="transmembrane region" description="Helical" evidence="3">
    <location>
        <begin position="106"/>
        <end position="124"/>
    </location>
</feature>
<feature type="transmembrane region" description="Helical" evidence="3">
    <location>
        <begin position="208"/>
        <end position="228"/>
    </location>
</feature>
<feature type="transmembrane region" description="Helical" evidence="3">
    <location>
        <begin position="131"/>
        <end position="153"/>
    </location>
</feature>
<feature type="transmembrane region" description="Helical" evidence="3">
    <location>
        <begin position="430"/>
        <end position="450"/>
    </location>
</feature>
<keyword evidence="7" id="KW-1185">Reference proteome</keyword>
<feature type="transmembrane region" description="Helical" evidence="3">
    <location>
        <begin position="12"/>
        <end position="33"/>
    </location>
</feature>
<evidence type="ECO:0000313" key="6">
    <source>
        <dbReference type="EMBL" id="MBV4359434.1"/>
    </source>
</evidence>
<keyword evidence="2" id="KW-0201">Cytochrome c-type biogenesis</keyword>
<keyword evidence="3" id="KW-1133">Transmembrane helix</keyword>
<keyword evidence="3" id="KW-0812">Transmembrane</keyword>
<dbReference type="EMBL" id="JAHSPG010000015">
    <property type="protein sequence ID" value="MBV4359434.1"/>
    <property type="molecule type" value="Genomic_DNA"/>
</dbReference>
<feature type="transmembrane region" description="Helical" evidence="3">
    <location>
        <begin position="488"/>
        <end position="512"/>
    </location>
</feature>
<sequence length="816" mass="91238">MQYIGENLLPGQLGHFFVVLSLVASLVAAIAYIKAANALVPEEHNSWRKLARISFFIEAGSVFGTFAIIYYIVSSHSFEYFYAWNHSSTSLSVNYLLSCIWEGQEGSFLLWAIWHSIIGLILISKGGKWEAPVMTVISFAQVCLATMIIGLYLGDTKIGSNPFLLVRQHFQDAPIFQRADYLSIPQMKDGQGLNQLLQNYWMVIHPPILFLGFASTIVPFSYVIAGLWKKDYSGWTKIALPWSLFSGAILGTGIMMGAAWAYESLTFGGFWAWDPVENASLVPWLVMIAGLHTHVIFNATGHSLRATYIFYILSFVLVLYSTFLTRSGVLGDSSVHAFTDSGMNFQLMLFIAVFFLPAIYLMARNYTKIPHVVKEESSYSREFWMFIGALVLFLSALVITWQTSFTPIYNKITGKTTAMPEDPEFAFNKIQVFVAIVIGVLTAITQYFKYKDTPRGTILKKIAVPTLIAAVLSLCISIFSGIEYNKQGIGFLGSIHVALFAALYAIVANMGYIWTGLHGKVKAAGASVAHIGFGLMLVGIIIASSNRKVLSINTTGINLAFDPKSKEKSLENLTLVKGLPTDMGKYMATYESNDSTSRHGTVMYFKVNFKNKNGKEEFNLYPNLIRNTKGQQGFSNNPDSKHYFGKDIFTYISYADDMDSEKDTTSFRKYPVNVSDTVFYSNGFFVVNKVVPNPNNDKYKFTSSDTAVMADITVFSKDGRQYKARPAFYVKNNQANYTLDTVFAQNLAIGFGRILDGGKIELEVKESTRMVPFVALKVYEFPHINVLWIGTLIMIIGFVMSMVFRLKQSNRLKVAK</sequence>
<feature type="transmembrane region" description="Helical" evidence="3">
    <location>
        <begin position="524"/>
        <end position="543"/>
    </location>
</feature>
<feature type="transmembrane region" description="Helical" evidence="3">
    <location>
        <begin position="462"/>
        <end position="482"/>
    </location>
</feature>
<comment type="caution">
    <text evidence="6">The sequence shown here is derived from an EMBL/GenBank/DDBJ whole genome shotgun (WGS) entry which is preliminary data.</text>
</comment>
<feature type="transmembrane region" description="Helical" evidence="3">
    <location>
        <begin position="308"/>
        <end position="325"/>
    </location>
</feature>
<dbReference type="GO" id="GO:0017004">
    <property type="term" value="P:cytochrome complex assembly"/>
    <property type="evidence" value="ECO:0007669"/>
    <property type="project" value="UniProtKB-KW"/>
</dbReference>
<dbReference type="Pfam" id="PF01578">
    <property type="entry name" value="Cytochrom_C_asm"/>
    <property type="match status" value="1"/>
</dbReference>
<feature type="domain" description="Cytochrome c-type biogenesis protein CcmF C-terminal" evidence="5">
    <location>
        <begin position="375"/>
        <end position="546"/>
    </location>
</feature>
<evidence type="ECO:0000259" key="4">
    <source>
        <dbReference type="Pfam" id="PF01578"/>
    </source>
</evidence>
<dbReference type="Proteomes" id="UP000812270">
    <property type="component" value="Unassembled WGS sequence"/>
</dbReference>
<feature type="transmembrane region" description="Helical" evidence="3">
    <location>
        <begin position="345"/>
        <end position="363"/>
    </location>
</feature>